<keyword evidence="1" id="KW-1185">Reference proteome</keyword>
<dbReference type="Proteomes" id="UP000095287">
    <property type="component" value="Unplaced"/>
</dbReference>
<name>A0A1I7ZZ43_9BILA</name>
<dbReference type="AlphaFoldDB" id="A0A1I7ZZ43"/>
<protein>
    <submittedName>
        <fullName evidence="2">Uncharacterized protein</fullName>
    </submittedName>
</protein>
<accession>A0A1I7ZZ43</accession>
<evidence type="ECO:0000313" key="2">
    <source>
        <dbReference type="WBParaSite" id="L893_g31361.t1"/>
    </source>
</evidence>
<sequence length="90" mass="10065">MREPARWTTFLQYNARNQKLDSCPAKPHGPLPATDVRQTTGRLLLVSHAPGRAVSDPFVQVAVEPLDPLGIRHFTRPRPRSPLRSANIAF</sequence>
<evidence type="ECO:0000313" key="1">
    <source>
        <dbReference type="Proteomes" id="UP000095287"/>
    </source>
</evidence>
<dbReference type="WBParaSite" id="L893_g31361.t1">
    <property type="protein sequence ID" value="L893_g31361.t1"/>
    <property type="gene ID" value="L893_g31361"/>
</dbReference>
<organism evidence="1 2">
    <name type="scientific">Steinernema glaseri</name>
    <dbReference type="NCBI Taxonomy" id="37863"/>
    <lineage>
        <taxon>Eukaryota</taxon>
        <taxon>Metazoa</taxon>
        <taxon>Ecdysozoa</taxon>
        <taxon>Nematoda</taxon>
        <taxon>Chromadorea</taxon>
        <taxon>Rhabditida</taxon>
        <taxon>Tylenchina</taxon>
        <taxon>Panagrolaimomorpha</taxon>
        <taxon>Strongyloidoidea</taxon>
        <taxon>Steinernematidae</taxon>
        <taxon>Steinernema</taxon>
    </lineage>
</organism>
<proteinExistence type="predicted"/>
<reference evidence="2" key="1">
    <citation type="submission" date="2016-11" db="UniProtKB">
        <authorList>
            <consortium name="WormBaseParasite"/>
        </authorList>
    </citation>
    <scope>IDENTIFICATION</scope>
</reference>